<name>A0A368RIN1_SETIT</name>
<dbReference type="OrthoDB" id="692109at2759"/>
<dbReference type="PANTHER" id="PTHR43019">
    <property type="entry name" value="SERINE ENDOPROTEASE DEGS"/>
    <property type="match status" value="1"/>
</dbReference>
<dbReference type="SUPFAM" id="SSF50494">
    <property type="entry name" value="Trypsin-like serine proteases"/>
    <property type="match status" value="1"/>
</dbReference>
<protein>
    <recommendedName>
        <fullName evidence="2">Peptidase S1 domain-containing protein</fullName>
    </recommendedName>
</protein>
<dbReference type="EMBL" id="CM003533">
    <property type="protein sequence ID" value="RCV30075.1"/>
    <property type="molecule type" value="Genomic_DNA"/>
</dbReference>
<sequence length="241" mass="25780">MAYSRAMAARKSAVAVLVFRANGKVESGSGFVVKSDLVLASSHCMGVVDLEDEDVLCVRRPKFPRGVEQLPATIIYRDIVMDVAVLRVAGLTCVSPLRFAPEEDATVGESVISVGYCDPDALLTGVTFSRLPSLSPGLVRPEGTRYICTHQGIELYHVLLSCVCMEGMSGGPILSRRGVIGMVNSGGRGAIEMGGHSYTEAKAPHTIIEVLKRCLVLQGILTMEEAIGLELTMEEVLDLIA</sequence>
<evidence type="ECO:0000313" key="1">
    <source>
        <dbReference type="EMBL" id="RCV30075.1"/>
    </source>
</evidence>
<reference evidence="1" key="1">
    <citation type="journal article" date="2012" name="Nat. Biotechnol.">
        <title>Reference genome sequence of the model plant Setaria.</title>
        <authorList>
            <person name="Bennetzen J.L."/>
            <person name="Schmutz J."/>
            <person name="Wang H."/>
            <person name="Percifield R."/>
            <person name="Hawkins J."/>
            <person name="Pontaroli A.C."/>
            <person name="Estep M."/>
            <person name="Feng L."/>
            <person name="Vaughn J.N."/>
            <person name="Grimwood J."/>
            <person name="Jenkins J."/>
            <person name="Barry K."/>
            <person name="Lindquist E."/>
            <person name="Hellsten U."/>
            <person name="Deshpande S."/>
            <person name="Wang X."/>
            <person name="Wu X."/>
            <person name="Mitros T."/>
            <person name="Triplett J."/>
            <person name="Yang X."/>
            <person name="Ye C.Y."/>
            <person name="Mauro-Herrera M."/>
            <person name="Wang L."/>
            <person name="Li P."/>
            <person name="Sharma M."/>
            <person name="Sharma R."/>
            <person name="Ronald P.C."/>
            <person name="Panaud O."/>
            <person name="Kellogg E.A."/>
            <person name="Brutnell T.P."/>
            <person name="Doust A.N."/>
            <person name="Tuskan G.A."/>
            <person name="Rokhsar D."/>
            <person name="Devos K.M."/>
        </authorList>
    </citation>
    <scope>NUCLEOTIDE SEQUENCE [LARGE SCALE GENOMIC DNA]</scope>
    <source>
        <strain evidence="1">Yugu1</strain>
    </source>
</reference>
<evidence type="ECO:0008006" key="2">
    <source>
        <dbReference type="Google" id="ProtNLM"/>
    </source>
</evidence>
<organism evidence="1">
    <name type="scientific">Setaria italica</name>
    <name type="common">Foxtail millet</name>
    <name type="synonym">Panicum italicum</name>
    <dbReference type="NCBI Taxonomy" id="4555"/>
    <lineage>
        <taxon>Eukaryota</taxon>
        <taxon>Viridiplantae</taxon>
        <taxon>Streptophyta</taxon>
        <taxon>Embryophyta</taxon>
        <taxon>Tracheophyta</taxon>
        <taxon>Spermatophyta</taxon>
        <taxon>Magnoliopsida</taxon>
        <taxon>Liliopsida</taxon>
        <taxon>Poales</taxon>
        <taxon>Poaceae</taxon>
        <taxon>PACMAD clade</taxon>
        <taxon>Panicoideae</taxon>
        <taxon>Panicodae</taxon>
        <taxon>Paniceae</taxon>
        <taxon>Cenchrinae</taxon>
        <taxon>Setaria</taxon>
    </lineage>
</organism>
<dbReference type="STRING" id="4555.A0A368RIN1"/>
<gene>
    <name evidence="1" type="ORF">SETIT_6G065000v2</name>
</gene>
<dbReference type="AlphaFoldDB" id="A0A368RIN1"/>
<dbReference type="PANTHER" id="PTHR43019:SF46">
    <property type="entry name" value="SERINE PROTEASE"/>
    <property type="match status" value="1"/>
</dbReference>
<dbReference type="Gene3D" id="2.40.10.120">
    <property type="match status" value="1"/>
</dbReference>
<accession>A0A368RIN1</accession>
<proteinExistence type="predicted"/>
<dbReference type="InterPro" id="IPR009003">
    <property type="entry name" value="Peptidase_S1_PA"/>
</dbReference>
<reference evidence="1" key="2">
    <citation type="submission" date="2015-07" db="EMBL/GenBank/DDBJ databases">
        <authorList>
            <person name="Noorani M."/>
        </authorList>
    </citation>
    <scope>NUCLEOTIDE SEQUENCE</scope>
    <source>
        <strain evidence="1">Yugu1</strain>
    </source>
</reference>
<dbReference type="Pfam" id="PF13365">
    <property type="entry name" value="Trypsin_2"/>
    <property type="match status" value="1"/>
</dbReference>